<dbReference type="CDD" id="cd06442">
    <property type="entry name" value="DPM1_like"/>
    <property type="match status" value="1"/>
</dbReference>
<dbReference type="InterPro" id="IPR039528">
    <property type="entry name" value="DPM1-like"/>
</dbReference>
<dbReference type="GO" id="GO:0006488">
    <property type="term" value="P:dolichol-linked oligosaccharide biosynthetic process"/>
    <property type="evidence" value="ECO:0007669"/>
    <property type="project" value="TreeGrafter"/>
</dbReference>
<dbReference type="SUPFAM" id="SSF53448">
    <property type="entry name" value="Nucleotide-diphospho-sugar transferases"/>
    <property type="match status" value="1"/>
</dbReference>
<feature type="domain" description="Glycosyltransferase 2-like" evidence="4">
    <location>
        <begin position="3"/>
        <end position="167"/>
    </location>
</feature>
<comment type="similarity">
    <text evidence="1">Belongs to the glycosyltransferase 2 family.</text>
</comment>
<proteinExistence type="inferred from homology"/>
<reference evidence="5 6" key="1">
    <citation type="journal article" date="2001" name="J. Bacteriol.">
        <title>Genome sequence and comparative analysis of the solvent-producing bacterium Clostridium acetobutylicum.</title>
        <authorList>
            <person name="Nolling J."/>
            <person name="Breton G."/>
            <person name="Omelchenko M.V."/>
            <person name="Makarova K.S."/>
            <person name="Zeng Q."/>
            <person name="Gibson R."/>
            <person name="Lee H.M."/>
            <person name="Dubois J."/>
            <person name="Qiu D."/>
            <person name="Hitti J."/>
            <person name="Wolf Y.I."/>
            <person name="Tatusov R.L."/>
            <person name="Sabathe F."/>
            <person name="Doucette-Stamm L."/>
            <person name="Soucaille P."/>
            <person name="Daly M.J."/>
            <person name="Bennett G.N."/>
            <person name="Koonin E.V."/>
            <person name="Smith D.R."/>
        </authorList>
    </citation>
    <scope>NUCLEOTIDE SEQUENCE [LARGE SCALE GENOMIC DNA]</scope>
    <source>
        <strain evidence="6">ATCC 824 / DSM 792 / JCM 1419 / LMG 5710 / VKM B-1787</strain>
    </source>
</reference>
<protein>
    <submittedName>
        <fullName evidence="5">Predicted glycosyltransferases involved in cell wall biogenesis</fullName>
    </submittedName>
</protein>
<evidence type="ECO:0000256" key="2">
    <source>
        <dbReference type="ARBA" id="ARBA00022676"/>
    </source>
</evidence>
<organism evidence="5 6">
    <name type="scientific">Clostridium acetobutylicum (strain ATCC 824 / DSM 792 / JCM 1419 / IAM 19013 / LMG 5710 / NBRC 13948 / NRRL B-527 / VKM B-1787 / 2291 / W)</name>
    <dbReference type="NCBI Taxonomy" id="272562"/>
    <lineage>
        <taxon>Bacteria</taxon>
        <taxon>Bacillati</taxon>
        <taxon>Bacillota</taxon>
        <taxon>Clostridia</taxon>
        <taxon>Eubacteriales</taxon>
        <taxon>Clostridiaceae</taxon>
        <taxon>Clostridium</taxon>
    </lineage>
</organism>
<dbReference type="Gene3D" id="3.90.550.10">
    <property type="entry name" value="Spore Coat Polysaccharide Biosynthesis Protein SpsA, Chain A"/>
    <property type="match status" value="1"/>
</dbReference>
<dbReference type="eggNOG" id="COG0463">
    <property type="taxonomic scope" value="Bacteria"/>
</dbReference>
<dbReference type="PANTHER" id="PTHR43398">
    <property type="entry name" value="DOLICHOL-PHOSPHATE MANNOSYLTRANSFERASE SUBUNIT 1"/>
    <property type="match status" value="1"/>
</dbReference>
<dbReference type="PANTHER" id="PTHR43398:SF1">
    <property type="entry name" value="DOLICHOL-PHOSPHATE MANNOSYLTRANSFERASE SUBUNIT 1"/>
    <property type="match status" value="1"/>
</dbReference>
<sequence>MLSIIIPVYNEKGNILELTSRIKSALKNNEYEIVFVDDSTDETPKIIESLALKYNNIRLKHRKGKKGLSSAVIDGFKLARGDVLSVMDGDLQHPPEMLESMLFQMKKDTDIVICSRFVLGGKEEGLNIFRKFASFIARLIGKIFLKPLRKISDPTAGFFMLKRKVIKNRDLRAIGWKILIEILVMGDYKRVVELPYSFKRRKHEKSKFTISVQGQYLKQIVSLFIRSKKYNIK</sequence>
<dbReference type="GeneID" id="44998149"/>
<evidence type="ECO:0000256" key="3">
    <source>
        <dbReference type="ARBA" id="ARBA00022679"/>
    </source>
</evidence>
<dbReference type="RefSeq" id="WP_010964960.1">
    <property type="nucleotide sequence ID" value="NC_003030.1"/>
</dbReference>
<dbReference type="AlphaFoldDB" id="Q97II8"/>
<dbReference type="GO" id="GO:0006506">
    <property type="term" value="P:GPI anchor biosynthetic process"/>
    <property type="evidence" value="ECO:0007669"/>
    <property type="project" value="TreeGrafter"/>
</dbReference>
<name>Q97II8_CLOAB</name>
<evidence type="ECO:0000313" key="5">
    <source>
        <dbReference type="EMBL" id="AAK79619.1"/>
    </source>
</evidence>
<dbReference type="STRING" id="272562.CA_C1653"/>
<evidence type="ECO:0000259" key="4">
    <source>
        <dbReference type="Pfam" id="PF00535"/>
    </source>
</evidence>
<dbReference type="PATRIC" id="fig|272562.8.peg.1857"/>
<dbReference type="KEGG" id="cac:CA_C1653"/>
<dbReference type="GO" id="GO:0035269">
    <property type="term" value="P:protein O-linked glycosylation via mannose"/>
    <property type="evidence" value="ECO:0007669"/>
    <property type="project" value="TreeGrafter"/>
</dbReference>
<dbReference type="Proteomes" id="UP000000814">
    <property type="component" value="Chromosome"/>
</dbReference>
<dbReference type="PIR" id="H97103">
    <property type="entry name" value="H97103"/>
</dbReference>
<keyword evidence="2" id="KW-0328">Glycosyltransferase</keyword>
<accession>Q97II8</accession>
<dbReference type="CAZy" id="GT2">
    <property type="family name" value="Glycosyltransferase Family 2"/>
</dbReference>
<dbReference type="GO" id="GO:0016020">
    <property type="term" value="C:membrane"/>
    <property type="evidence" value="ECO:0007669"/>
    <property type="project" value="GOC"/>
</dbReference>
<keyword evidence="3" id="KW-0808">Transferase</keyword>
<dbReference type="GO" id="GO:0004582">
    <property type="term" value="F:dolichyl-phosphate beta-D-mannosyltransferase activity"/>
    <property type="evidence" value="ECO:0007669"/>
    <property type="project" value="InterPro"/>
</dbReference>
<dbReference type="HOGENOM" id="CLU_033536_13_1_9"/>
<dbReference type="OrthoDB" id="9810303at2"/>
<evidence type="ECO:0000313" key="6">
    <source>
        <dbReference type="Proteomes" id="UP000000814"/>
    </source>
</evidence>
<dbReference type="InterPro" id="IPR001173">
    <property type="entry name" value="Glyco_trans_2-like"/>
</dbReference>
<dbReference type="Pfam" id="PF00535">
    <property type="entry name" value="Glycos_transf_2"/>
    <property type="match status" value="1"/>
</dbReference>
<evidence type="ECO:0000256" key="1">
    <source>
        <dbReference type="ARBA" id="ARBA00006739"/>
    </source>
</evidence>
<keyword evidence="6" id="KW-1185">Reference proteome</keyword>
<gene>
    <name evidence="5" type="ordered locus">CA_C1653</name>
</gene>
<dbReference type="InterPro" id="IPR029044">
    <property type="entry name" value="Nucleotide-diphossugar_trans"/>
</dbReference>
<dbReference type="EMBL" id="AE001437">
    <property type="protein sequence ID" value="AAK79619.1"/>
    <property type="molecule type" value="Genomic_DNA"/>
</dbReference>